<keyword evidence="5" id="KW-0631">Potassium channel</keyword>
<dbReference type="EMBL" id="CAJVPV010015592">
    <property type="protein sequence ID" value="CAG8693021.1"/>
    <property type="molecule type" value="Genomic_DNA"/>
</dbReference>
<dbReference type="Gene3D" id="1.10.287.70">
    <property type="match status" value="1"/>
</dbReference>
<evidence type="ECO:0000256" key="10">
    <source>
        <dbReference type="ARBA" id="ARBA00023303"/>
    </source>
</evidence>
<dbReference type="SUPFAM" id="SSF51735">
    <property type="entry name" value="NAD(P)-binding Rossmann-fold domains"/>
    <property type="match status" value="1"/>
</dbReference>
<comment type="caution">
    <text evidence="14">The sequence shown here is derived from an EMBL/GenBank/DDBJ whole genome shotgun (WGS) entry which is preliminary data.</text>
</comment>
<name>A0A9N9EUU3_9GLOM</name>
<evidence type="ECO:0000256" key="1">
    <source>
        <dbReference type="ARBA" id="ARBA00004141"/>
    </source>
</evidence>
<dbReference type="InterPro" id="IPR036291">
    <property type="entry name" value="NAD(P)-bd_dom_sf"/>
</dbReference>
<keyword evidence="3" id="KW-0633">Potassium transport</keyword>
<feature type="transmembrane region" description="Helical" evidence="12">
    <location>
        <begin position="82"/>
        <end position="102"/>
    </location>
</feature>
<protein>
    <submittedName>
        <fullName evidence="14">13843_t:CDS:1</fullName>
    </submittedName>
</protein>
<dbReference type="Pfam" id="PF03493">
    <property type="entry name" value="BK_channel_a"/>
    <property type="match status" value="1"/>
</dbReference>
<evidence type="ECO:0000313" key="15">
    <source>
        <dbReference type="Proteomes" id="UP000789342"/>
    </source>
</evidence>
<keyword evidence="8" id="KW-0406">Ion transport</keyword>
<feature type="transmembrane region" description="Helical" evidence="12">
    <location>
        <begin position="230"/>
        <end position="249"/>
    </location>
</feature>
<evidence type="ECO:0000256" key="4">
    <source>
        <dbReference type="ARBA" id="ARBA00022692"/>
    </source>
</evidence>
<dbReference type="Proteomes" id="UP000789342">
    <property type="component" value="Unassembled WGS sequence"/>
</dbReference>
<dbReference type="GO" id="GO:0016020">
    <property type="term" value="C:membrane"/>
    <property type="evidence" value="ECO:0007669"/>
    <property type="project" value="UniProtKB-SubCell"/>
</dbReference>
<evidence type="ECO:0000259" key="13">
    <source>
        <dbReference type="PROSITE" id="PS51201"/>
    </source>
</evidence>
<organism evidence="14 15">
    <name type="scientific">Acaulospora morrowiae</name>
    <dbReference type="NCBI Taxonomy" id="94023"/>
    <lineage>
        <taxon>Eukaryota</taxon>
        <taxon>Fungi</taxon>
        <taxon>Fungi incertae sedis</taxon>
        <taxon>Mucoromycota</taxon>
        <taxon>Glomeromycotina</taxon>
        <taxon>Glomeromycetes</taxon>
        <taxon>Diversisporales</taxon>
        <taxon>Acaulosporaceae</taxon>
        <taxon>Acaulospora</taxon>
    </lineage>
</organism>
<dbReference type="Pfam" id="PF22614">
    <property type="entry name" value="Slo-like_RCK"/>
    <property type="match status" value="2"/>
</dbReference>
<evidence type="ECO:0000313" key="14">
    <source>
        <dbReference type="EMBL" id="CAG8693021.1"/>
    </source>
</evidence>
<feature type="transmembrane region" description="Helical" evidence="12">
    <location>
        <begin position="261"/>
        <end position="278"/>
    </location>
</feature>
<comment type="subcellular location">
    <subcellularLocation>
        <location evidence="1">Membrane</location>
        <topology evidence="1">Multi-pass membrane protein</topology>
    </subcellularLocation>
</comment>
<dbReference type="InterPro" id="IPR003148">
    <property type="entry name" value="RCK_N"/>
</dbReference>
<accession>A0A9N9EUU3</accession>
<evidence type="ECO:0000256" key="9">
    <source>
        <dbReference type="ARBA" id="ARBA00023136"/>
    </source>
</evidence>
<evidence type="ECO:0000256" key="11">
    <source>
        <dbReference type="SAM" id="MobiDB-lite"/>
    </source>
</evidence>
<evidence type="ECO:0000256" key="12">
    <source>
        <dbReference type="SAM" id="Phobius"/>
    </source>
</evidence>
<dbReference type="SUPFAM" id="SSF81324">
    <property type="entry name" value="Voltage-gated potassium channels"/>
    <property type="match status" value="1"/>
</dbReference>
<feature type="domain" description="RCK N-terminal" evidence="13">
    <location>
        <begin position="301"/>
        <end position="442"/>
    </location>
</feature>
<evidence type="ECO:0000256" key="2">
    <source>
        <dbReference type="ARBA" id="ARBA00022448"/>
    </source>
</evidence>
<feature type="region of interest" description="Disordered" evidence="11">
    <location>
        <begin position="1"/>
        <end position="38"/>
    </location>
</feature>
<dbReference type="InterPro" id="IPR047871">
    <property type="entry name" value="K_chnl_Slo-like"/>
</dbReference>
<dbReference type="AlphaFoldDB" id="A0A9N9EUU3"/>
<keyword evidence="6" id="KW-0630">Potassium</keyword>
<dbReference type="InterPro" id="IPR003929">
    <property type="entry name" value="K_chnl_BK_asu"/>
</dbReference>
<keyword evidence="7 12" id="KW-1133">Transmembrane helix</keyword>
<reference evidence="14" key="1">
    <citation type="submission" date="2021-06" db="EMBL/GenBank/DDBJ databases">
        <authorList>
            <person name="Kallberg Y."/>
            <person name="Tangrot J."/>
            <person name="Rosling A."/>
        </authorList>
    </citation>
    <scope>NUCLEOTIDE SEQUENCE</scope>
    <source>
        <strain evidence="14">CL551</strain>
    </source>
</reference>
<feature type="compositionally biased region" description="Polar residues" evidence="11">
    <location>
        <begin position="12"/>
        <end position="23"/>
    </location>
</feature>
<dbReference type="OrthoDB" id="297496at2759"/>
<evidence type="ECO:0000256" key="6">
    <source>
        <dbReference type="ARBA" id="ARBA00022958"/>
    </source>
</evidence>
<sequence length="1024" mass="115971">MSRIVPTPEQVGESNHSNHSNRVTFDLPKGTTSPSRTPSVISVSSLNFTLKQPHYHPLHQPSWREQLAVELDNSAIGSIWKLVDAFINILLCAIYIANTAHLKKELPLFNVCFEAVMAILLLMEYIPKFYIYEFETWGSLFTRASPILTALTVSPVFVAVWGSVIKEARYVVFFYPFRFIRCYLSVYDCLVRSEKSVLRLGQVTSRVLIFLVSILFLVLTSSSLLHGVEYAYMATVFFTTIMLGTVGYLSDIVPDNAFPRILLMVIFITGLIFIPYYITELTSLIRSKSVYDKPFRKISQQPHVIIIAPTIELPSLRHFLKEFYSLAHGSATFNTKVVILNSTDPTERVKTFLSDPVYAHRVQYIRGSPLDARSLEKSNARNASAYFILAKKFTQQSEIIDAENVLRAIALRKFNVGPKLYIQCILPENKVHFESLNPEQVICTDELKLAILAHSCLTPGLSALLYGLITSFTYESLQDLRSGKKNSSFGFDSEIIEDYVTGFSQSIYTTTISDHFSGRRFLSVAECLYDSLGVVLFAIGIPKQRSFNNNWMLDYSDEEENEDSKNYMVLINPGDYIVKGDEIGFIIASNGALIDGVSSYEWQSSQSRTNLMPERHMPSEKHPLLAGDKLKNIGGGNYDTKKPTISSDHQHYDYPHRPDSSTLRRHRALSTPLSFSVDYPHDLASHDYSAMSSNLPSSHTQDIEHSLIDSIVGHILLCDYSPTLFPRNLDCFVSPLRKSYLEKITPIIILSPVRPSQSQWKILSQFDQVYFVQGNPMTREGLENGRVRYAKQAVSDHFLFNEFSGVLLNINMLQTGDPDRFHKDIKVESLCRYACTTLLNLHISNKVTSCKNRNGEKAEDASSMLVFLNIKAMCKEDIDVFVEFVHMDNMKFMSEDTSTIDQNMQPHLSPAFMTGTCISLSMLDSIICQSFYQPHLVSIVEQMLFGAPPLHLPSGATCPAPAHSHIFQIPVPRLFVGYQYSELFRFLLSEKKSIPLGLYRAKRVRTSSGHIKEMKYVYTCPKHN</sequence>
<dbReference type="GO" id="GO:0005267">
    <property type="term" value="F:potassium channel activity"/>
    <property type="evidence" value="ECO:0007669"/>
    <property type="project" value="UniProtKB-KW"/>
</dbReference>
<feature type="transmembrane region" description="Helical" evidence="12">
    <location>
        <begin position="203"/>
        <end position="224"/>
    </location>
</feature>
<gene>
    <name evidence="14" type="ORF">AMORRO_LOCUS11726</name>
</gene>
<dbReference type="PROSITE" id="PS51201">
    <property type="entry name" value="RCK_N"/>
    <property type="match status" value="1"/>
</dbReference>
<evidence type="ECO:0000256" key="3">
    <source>
        <dbReference type="ARBA" id="ARBA00022538"/>
    </source>
</evidence>
<evidence type="ECO:0000256" key="7">
    <source>
        <dbReference type="ARBA" id="ARBA00022989"/>
    </source>
</evidence>
<keyword evidence="4 12" id="KW-0812">Transmembrane</keyword>
<feature type="non-terminal residue" evidence="14">
    <location>
        <position position="1024"/>
    </location>
</feature>
<evidence type="ECO:0000256" key="8">
    <source>
        <dbReference type="ARBA" id="ARBA00023065"/>
    </source>
</evidence>
<dbReference type="PANTHER" id="PTHR10027">
    <property type="entry name" value="CALCIUM-ACTIVATED POTASSIUM CHANNEL ALPHA CHAIN"/>
    <property type="match status" value="1"/>
</dbReference>
<feature type="transmembrane region" description="Helical" evidence="12">
    <location>
        <begin position="147"/>
        <end position="164"/>
    </location>
</feature>
<keyword evidence="15" id="KW-1185">Reference proteome</keyword>
<proteinExistence type="predicted"/>
<keyword evidence="9 12" id="KW-0472">Membrane</keyword>
<dbReference type="PANTHER" id="PTHR10027:SF10">
    <property type="entry name" value="SLOWPOKE 2, ISOFORM D"/>
    <property type="match status" value="1"/>
</dbReference>
<keyword evidence="10" id="KW-0407">Ion channel</keyword>
<feature type="transmembrane region" description="Helical" evidence="12">
    <location>
        <begin position="108"/>
        <end position="126"/>
    </location>
</feature>
<dbReference type="Gene3D" id="3.40.50.720">
    <property type="entry name" value="NAD(P)-binding Rossmann-like Domain"/>
    <property type="match status" value="1"/>
</dbReference>
<evidence type="ECO:0000256" key="5">
    <source>
        <dbReference type="ARBA" id="ARBA00022826"/>
    </source>
</evidence>
<keyword evidence="2" id="KW-0813">Transport</keyword>